<dbReference type="Gene3D" id="3.30.40.10">
    <property type="entry name" value="Zinc/RING finger domain, C3HC4 (zinc finger)"/>
    <property type="match status" value="1"/>
</dbReference>
<keyword evidence="1" id="KW-0479">Metal-binding</keyword>
<feature type="transmembrane region" description="Helical" evidence="5">
    <location>
        <begin position="87"/>
        <end position="104"/>
    </location>
</feature>
<keyword evidence="3" id="KW-0862">Zinc</keyword>
<evidence type="ECO:0000256" key="3">
    <source>
        <dbReference type="ARBA" id="ARBA00022833"/>
    </source>
</evidence>
<gene>
    <name evidence="7" type="ORF">SO694_00069126</name>
</gene>
<evidence type="ECO:0000256" key="5">
    <source>
        <dbReference type="SAM" id="Phobius"/>
    </source>
</evidence>
<dbReference type="Proteomes" id="UP001363151">
    <property type="component" value="Unassembled WGS sequence"/>
</dbReference>
<organism evidence="7 8">
    <name type="scientific">Aureococcus anophagefferens</name>
    <name type="common">Harmful bloom alga</name>
    <dbReference type="NCBI Taxonomy" id="44056"/>
    <lineage>
        <taxon>Eukaryota</taxon>
        <taxon>Sar</taxon>
        <taxon>Stramenopiles</taxon>
        <taxon>Ochrophyta</taxon>
        <taxon>Pelagophyceae</taxon>
        <taxon>Pelagomonadales</taxon>
        <taxon>Pelagomonadaceae</taxon>
        <taxon>Aureococcus</taxon>
    </lineage>
</organism>
<sequence>MGGLLCRASSPEPLVQAAKTALWVQLFAELVSAVLAVVWCARWPNRRERGGLAQAAASLVASTTAFSVAVCGRSLSAARPSGARPAAVSAALAVITGSVAAAALREARAGQGDRATGTLLRIALLLQLGLLLARATCCDILSKLEDPPERLFSDFAAVEVAPRRVQPAPAPPRRTAKPPPREATEECVICLQRVSGAAARLPCAHVFHAACIDEWLRTSRGAAKCPICRTAVSSDESPPGSAG</sequence>
<evidence type="ECO:0000256" key="1">
    <source>
        <dbReference type="ARBA" id="ARBA00022723"/>
    </source>
</evidence>
<evidence type="ECO:0000256" key="2">
    <source>
        <dbReference type="ARBA" id="ARBA00022771"/>
    </source>
</evidence>
<dbReference type="InterPro" id="IPR013083">
    <property type="entry name" value="Znf_RING/FYVE/PHD"/>
</dbReference>
<dbReference type="InterPro" id="IPR001841">
    <property type="entry name" value="Znf_RING"/>
</dbReference>
<keyword evidence="5" id="KW-1133">Transmembrane helix</keyword>
<dbReference type="SMART" id="SM00744">
    <property type="entry name" value="RINGv"/>
    <property type="match status" value="1"/>
</dbReference>
<dbReference type="EMBL" id="JBBJCI010000292">
    <property type="protein sequence ID" value="KAK7235511.1"/>
    <property type="molecule type" value="Genomic_DNA"/>
</dbReference>
<dbReference type="PROSITE" id="PS50089">
    <property type="entry name" value="ZF_RING_2"/>
    <property type="match status" value="1"/>
</dbReference>
<feature type="domain" description="RING-type" evidence="6">
    <location>
        <begin position="187"/>
        <end position="229"/>
    </location>
</feature>
<keyword evidence="8" id="KW-1185">Reference proteome</keyword>
<dbReference type="SUPFAM" id="SSF57850">
    <property type="entry name" value="RING/U-box"/>
    <property type="match status" value="1"/>
</dbReference>
<evidence type="ECO:0000313" key="7">
    <source>
        <dbReference type="EMBL" id="KAK7235511.1"/>
    </source>
</evidence>
<evidence type="ECO:0000256" key="4">
    <source>
        <dbReference type="PROSITE-ProRule" id="PRU00175"/>
    </source>
</evidence>
<name>A0ABR1FQ23_AURAN</name>
<proteinExistence type="predicted"/>
<dbReference type="InterPro" id="IPR011016">
    <property type="entry name" value="Znf_RING-CH"/>
</dbReference>
<dbReference type="SMART" id="SM00184">
    <property type="entry name" value="RING"/>
    <property type="match status" value="1"/>
</dbReference>
<keyword evidence="5" id="KW-0472">Membrane</keyword>
<feature type="transmembrane region" description="Helical" evidence="5">
    <location>
        <begin position="52"/>
        <end position="75"/>
    </location>
</feature>
<dbReference type="Pfam" id="PF13639">
    <property type="entry name" value="zf-RING_2"/>
    <property type="match status" value="1"/>
</dbReference>
<dbReference type="InterPro" id="IPR051826">
    <property type="entry name" value="E3_ubiquitin-ligase_domain"/>
</dbReference>
<evidence type="ECO:0000259" key="6">
    <source>
        <dbReference type="PROSITE" id="PS50089"/>
    </source>
</evidence>
<reference evidence="7 8" key="1">
    <citation type="submission" date="2024-03" db="EMBL/GenBank/DDBJ databases">
        <title>Aureococcus anophagefferens CCMP1851 and Kratosvirus quantuckense: Draft genome of a second virus-susceptible host strain in the model system.</title>
        <authorList>
            <person name="Chase E."/>
            <person name="Truchon A.R."/>
            <person name="Schepens W."/>
            <person name="Wilhelm S.W."/>
        </authorList>
    </citation>
    <scope>NUCLEOTIDE SEQUENCE [LARGE SCALE GENOMIC DNA]</scope>
    <source>
        <strain evidence="7 8">CCMP1851</strain>
    </source>
</reference>
<keyword evidence="5" id="KW-0812">Transmembrane</keyword>
<keyword evidence="2 4" id="KW-0863">Zinc-finger</keyword>
<protein>
    <recommendedName>
        <fullName evidence="6">RING-type domain-containing protein</fullName>
    </recommendedName>
</protein>
<accession>A0ABR1FQ23</accession>
<evidence type="ECO:0000313" key="8">
    <source>
        <dbReference type="Proteomes" id="UP001363151"/>
    </source>
</evidence>
<dbReference type="PANTHER" id="PTHR22765">
    <property type="entry name" value="RING FINGER AND PROTEASE ASSOCIATED DOMAIN-CONTAINING"/>
    <property type="match status" value="1"/>
</dbReference>
<comment type="caution">
    <text evidence="7">The sequence shown here is derived from an EMBL/GenBank/DDBJ whole genome shotgun (WGS) entry which is preliminary data.</text>
</comment>
<feature type="transmembrane region" description="Helical" evidence="5">
    <location>
        <begin position="20"/>
        <end position="40"/>
    </location>
</feature>